<feature type="transmembrane region" description="Helical" evidence="9">
    <location>
        <begin position="114"/>
        <end position="131"/>
    </location>
</feature>
<evidence type="ECO:0000256" key="1">
    <source>
        <dbReference type="ARBA" id="ARBA00004141"/>
    </source>
</evidence>
<organism evidence="10 11">
    <name type="scientific">Diacronema lutheri</name>
    <name type="common">Unicellular marine alga</name>
    <name type="synonym">Monochrysis lutheri</name>
    <dbReference type="NCBI Taxonomy" id="2081491"/>
    <lineage>
        <taxon>Eukaryota</taxon>
        <taxon>Haptista</taxon>
        <taxon>Haptophyta</taxon>
        <taxon>Pavlovophyceae</taxon>
        <taxon>Pavlovales</taxon>
        <taxon>Pavlovaceae</taxon>
        <taxon>Diacronema</taxon>
    </lineage>
</organism>
<feature type="transmembrane region" description="Helical" evidence="9">
    <location>
        <begin position="90"/>
        <end position="107"/>
    </location>
</feature>
<feature type="transmembrane region" description="Helical" evidence="9">
    <location>
        <begin position="171"/>
        <end position="192"/>
    </location>
</feature>
<feature type="transmembrane region" description="Helical" evidence="9">
    <location>
        <begin position="198"/>
        <end position="220"/>
    </location>
</feature>
<dbReference type="AlphaFoldDB" id="A0A8J6C5P0"/>
<dbReference type="OrthoDB" id="271506at2759"/>
<evidence type="ECO:0000256" key="5">
    <source>
        <dbReference type="ARBA" id="ARBA00022989"/>
    </source>
</evidence>
<feature type="transmembrane region" description="Helical" evidence="9">
    <location>
        <begin position="137"/>
        <end position="159"/>
    </location>
</feature>
<evidence type="ECO:0000313" key="10">
    <source>
        <dbReference type="EMBL" id="KAG8459396.1"/>
    </source>
</evidence>
<evidence type="ECO:0008006" key="12">
    <source>
        <dbReference type="Google" id="ProtNLM"/>
    </source>
</evidence>
<dbReference type="Pfam" id="PF04193">
    <property type="entry name" value="PQ-loop"/>
    <property type="match status" value="1"/>
</dbReference>
<dbReference type="InterPro" id="IPR016817">
    <property type="entry name" value="MannP-dilichol_defect-1"/>
</dbReference>
<comment type="similarity">
    <text evidence="7">Belongs to the MPDU1 (TC 2.A.43.3) family.</text>
</comment>
<dbReference type="EMBL" id="JAGTXO010000041">
    <property type="protein sequence ID" value="KAG8459396.1"/>
    <property type="molecule type" value="Genomic_DNA"/>
</dbReference>
<sequence>MRPVVSLPRLSRSLAVSMASPGEVALAKTVGYVISAGSTALYMPMISRCITRWSAAGLSAETWLLKLTAYWTADLYCISRHYPLAQYAEMLSLVVQAFAMLLIVCFFQRRAAPAVGALVVLVAGGALLAAPDWRESVLPALQAGAAVLGASAVVPQIILNVQRSGSGEFSVITAALLTCGNALRGWTTLALADGDAVLLFGAALGFAINGTLLLQIIYFAQRDGRSLRALLVADFVQLVEPRADELALLRGTSREASDASEAAPDGEGRPE</sequence>
<proteinExistence type="inferred from homology"/>
<protein>
    <recommendedName>
        <fullName evidence="12">Mannose-P-dolichol utilization defect 1 protein homolog</fullName>
    </recommendedName>
</protein>
<evidence type="ECO:0000256" key="3">
    <source>
        <dbReference type="ARBA" id="ARBA00022692"/>
    </source>
</evidence>
<name>A0A8J6C5P0_DIALT</name>
<comment type="caution">
    <text evidence="10">The sequence shown here is derived from an EMBL/GenBank/DDBJ whole genome shotgun (WGS) entry which is preliminary data.</text>
</comment>
<evidence type="ECO:0000256" key="8">
    <source>
        <dbReference type="SAM" id="MobiDB-lite"/>
    </source>
</evidence>
<comment type="subcellular location">
    <subcellularLocation>
        <location evidence="1">Membrane</location>
        <topology evidence="1">Multi-pass membrane protein</topology>
    </subcellularLocation>
</comment>
<keyword evidence="3 9" id="KW-0812">Transmembrane</keyword>
<evidence type="ECO:0000256" key="7">
    <source>
        <dbReference type="ARBA" id="ARBA00038475"/>
    </source>
</evidence>
<dbReference type="OMA" id="MISRCIT"/>
<evidence type="ECO:0000256" key="2">
    <source>
        <dbReference type="ARBA" id="ARBA00022448"/>
    </source>
</evidence>
<dbReference type="Gene3D" id="1.20.1280.290">
    <property type="match status" value="1"/>
</dbReference>
<evidence type="ECO:0000256" key="9">
    <source>
        <dbReference type="SAM" id="Phobius"/>
    </source>
</evidence>
<accession>A0A8J6C5P0</accession>
<dbReference type="PANTHER" id="PTHR12226:SF2">
    <property type="entry name" value="MANNOSE-P-DOLICHOL UTILIZATION DEFECT 1 PROTEIN"/>
    <property type="match status" value="1"/>
</dbReference>
<keyword evidence="2" id="KW-0813">Transport</keyword>
<gene>
    <name evidence="10" type="ORF">KFE25_013032</name>
</gene>
<keyword evidence="4" id="KW-0677">Repeat</keyword>
<evidence type="ECO:0000256" key="4">
    <source>
        <dbReference type="ARBA" id="ARBA00022737"/>
    </source>
</evidence>
<dbReference type="PANTHER" id="PTHR12226">
    <property type="entry name" value="MANNOSE-P-DOLICHOL UTILIZATION DEFECT 1 LEC35 -RELATED"/>
    <property type="match status" value="1"/>
</dbReference>
<keyword evidence="6 9" id="KW-0472">Membrane</keyword>
<keyword evidence="11" id="KW-1185">Reference proteome</keyword>
<dbReference type="GO" id="GO:0016020">
    <property type="term" value="C:membrane"/>
    <property type="evidence" value="ECO:0007669"/>
    <property type="project" value="UniProtKB-SubCell"/>
</dbReference>
<keyword evidence="5 9" id="KW-1133">Transmembrane helix</keyword>
<evidence type="ECO:0000313" key="11">
    <source>
        <dbReference type="Proteomes" id="UP000751190"/>
    </source>
</evidence>
<feature type="region of interest" description="Disordered" evidence="8">
    <location>
        <begin position="250"/>
        <end position="271"/>
    </location>
</feature>
<dbReference type="InterPro" id="IPR006603">
    <property type="entry name" value="PQ-loop_rpt"/>
</dbReference>
<evidence type="ECO:0000256" key="6">
    <source>
        <dbReference type="ARBA" id="ARBA00023136"/>
    </source>
</evidence>
<dbReference type="Proteomes" id="UP000751190">
    <property type="component" value="Unassembled WGS sequence"/>
</dbReference>
<reference evidence="10" key="1">
    <citation type="submission" date="2021-05" db="EMBL/GenBank/DDBJ databases">
        <title>The genome of the haptophyte Pavlova lutheri (Diacronema luteri, Pavlovales) - a model for lipid biosynthesis in eukaryotic algae.</title>
        <authorList>
            <person name="Hulatt C.J."/>
            <person name="Posewitz M.C."/>
        </authorList>
    </citation>
    <scope>NUCLEOTIDE SEQUENCE</scope>
    <source>
        <strain evidence="10">NIVA-4/92</strain>
    </source>
</reference>